<keyword evidence="2" id="KW-1185">Reference proteome</keyword>
<protein>
    <submittedName>
        <fullName evidence="1">Uncharacterized protein</fullName>
    </submittedName>
</protein>
<dbReference type="Proteomes" id="UP000219338">
    <property type="component" value="Unassembled WGS sequence"/>
</dbReference>
<name>A0A284QW77_ARMOS</name>
<dbReference type="AlphaFoldDB" id="A0A284QW77"/>
<evidence type="ECO:0000313" key="2">
    <source>
        <dbReference type="Proteomes" id="UP000219338"/>
    </source>
</evidence>
<evidence type="ECO:0000313" key="1">
    <source>
        <dbReference type="EMBL" id="SJL00681.1"/>
    </source>
</evidence>
<sequence length="114" mass="13096">MVHFIGSSIRQYKHRNTYTRFLSYSFFAPTVTSLRICVSDRVKMCYDPTVTACLPRNLVCAQGYLTLVHRVITVQIFLAGIAYRVLIYSDKVGLSLTIRRRTVANNTDRDFRGP</sequence>
<reference evidence="2" key="1">
    <citation type="journal article" date="2017" name="Nat. Ecol. Evol.">
        <title>Genome expansion and lineage-specific genetic innovations in the forest pathogenic fungi Armillaria.</title>
        <authorList>
            <person name="Sipos G."/>
            <person name="Prasanna A.N."/>
            <person name="Walter M.C."/>
            <person name="O'Connor E."/>
            <person name="Balint B."/>
            <person name="Krizsan K."/>
            <person name="Kiss B."/>
            <person name="Hess J."/>
            <person name="Varga T."/>
            <person name="Slot J."/>
            <person name="Riley R."/>
            <person name="Boka B."/>
            <person name="Rigling D."/>
            <person name="Barry K."/>
            <person name="Lee J."/>
            <person name="Mihaltcheva S."/>
            <person name="LaButti K."/>
            <person name="Lipzen A."/>
            <person name="Waldron R."/>
            <person name="Moloney N.M."/>
            <person name="Sperisen C."/>
            <person name="Kredics L."/>
            <person name="Vagvoelgyi C."/>
            <person name="Patrignani A."/>
            <person name="Fitzpatrick D."/>
            <person name="Nagy I."/>
            <person name="Doyle S."/>
            <person name="Anderson J.B."/>
            <person name="Grigoriev I.V."/>
            <person name="Gueldener U."/>
            <person name="Muensterkoetter M."/>
            <person name="Nagy L.G."/>
        </authorList>
    </citation>
    <scope>NUCLEOTIDE SEQUENCE [LARGE SCALE GENOMIC DNA]</scope>
    <source>
        <strain evidence="2">C18/9</strain>
    </source>
</reference>
<gene>
    <name evidence="1" type="ORF">ARMOST_03994</name>
</gene>
<dbReference type="EMBL" id="FUEG01000002">
    <property type="protein sequence ID" value="SJL00681.1"/>
    <property type="molecule type" value="Genomic_DNA"/>
</dbReference>
<organism evidence="1 2">
    <name type="scientific">Armillaria ostoyae</name>
    <name type="common">Armillaria root rot fungus</name>
    <dbReference type="NCBI Taxonomy" id="47428"/>
    <lineage>
        <taxon>Eukaryota</taxon>
        <taxon>Fungi</taxon>
        <taxon>Dikarya</taxon>
        <taxon>Basidiomycota</taxon>
        <taxon>Agaricomycotina</taxon>
        <taxon>Agaricomycetes</taxon>
        <taxon>Agaricomycetidae</taxon>
        <taxon>Agaricales</taxon>
        <taxon>Marasmiineae</taxon>
        <taxon>Physalacriaceae</taxon>
        <taxon>Armillaria</taxon>
    </lineage>
</organism>
<proteinExistence type="predicted"/>
<accession>A0A284QW77</accession>